<dbReference type="AlphaFoldDB" id="A0A9P7N6P8"/>
<keyword evidence="2" id="KW-0809">Transit peptide</keyword>
<feature type="compositionally biased region" description="Basic and acidic residues" evidence="4">
    <location>
        <begin position="22"/>
        <end position="34"/>
    </location>
</feature>
<evidence type="ECO:0008006" key="7">
    <source>
        <dbReference type="Google" id="ProtNLM"/>
    </source>
</evidence>
<dbReference type="OrthoDB" id="185373at2759"/>
<comment type="subcellular location">
    <subcellularLocation>
        <location evidence="1">Mitochondrion</location>
    </subcellularLocation>
</comment>
<comment type="caution">
    <text evidence="5">The sequence shown here is derived from an EMBL/GenBank/DDBJ whole genome shotgun (WGS) entry which is preliminary data.</text>
</comment>
<gene>
    <name evidence="5" type="ORF">E4U43_002565</name>
</gene>
<dbReference type="GO" id="GO:0005739">
    <property type="term" value="C:mitochondrion"/>
    <property type="evidence" value="ECO:0007669"/>
    <property type="project" value="UniProtKB-SubCell"/>
</dbReference>
<dbReference type="EMBL" id="SRPW01001914">
    <property type="protein sequence ID" value="KAG5997829.1"/>
    <property type="molecule type" value="Genomic_DNA"/>
</dbReference>
<feature type="region of interest" description="Disordered" evidence="4">
    <location>
        <begin position="1"/>
        <end position="52"/>
    </location>
</feature>
<keyword evidence="6" id="KW-1185">Reference proteome</keyword>
<dbReference type="Pfam" id="PF12921">
    <property type="entry name" value="ATP13"/>
    <property type="match status" value="1"/>
</dbReference>
<reference evidence="5" key="1">
    <citation type="journal article" date="2020" name="bioRxiv">
        <title>Whole genome comparisons of ergot fungi reveals the divergence and evolution of species within the genus Claviceps are the result of varying mechanisms driving genome evolution and host range expansion.</title>
        <authorList>
            <person name="Wyka S.A."/>
            <person name="Mondo S.J."/>
            <person name="Liu M."/>
            <person name="Dettman J."/>
            <person name="Nalam V."/>
            <person name="Broders K.D."/>
        </authorList>
    </citation>
    <scope>NUCLEOTIDE SEQUENCE</scope>
    <source>
        <strain evidence="5">CCC 602</strain>
    </source>
</reference>
<organism evidence="5 6">
    <name type="scientific">Claviceps pusilla</name>
    <dbReference type="NCBI Taxonomy" id="123648"/>
    <lineage>
        <taxon>Eukaryota</taxon>
        <taxon>Fungi</taxon>
        <taxon>Dikarya</taxon>
        <taxon>Ascomycota</taxon>
        <taxon>Pezizomycotina</taxon>
        <taxon>Sordariomycetes</taxon>
        <taxon>Hypocreomycetidae</taxon>
        <taxon>Hypocreales</taxon>
        <taxon>Clavicipitaceae</taxon>
        <taxon>Claviceps</taxon>
    </lineage>
</organism>
<feature type="region of interest" description="Disordered" evidence="4">
    <location>
        <begin position="703"/>
        <end position="734"/>
    </location>
</feature>
<evidence type="ECO:0000256" key="3">
    <source>
        <dbReference type="ARBA" id="ARBA00023128"/>
    </source>
</evidence>
<sequence length="752" mass="85055">MVSGRANGLLRRSLPPKSTLQRRPDVAFPRREPGTKCASKPPGRPGRHGRHLNPHAAVRAATTGRASPASPRTRTELDDVLTAVQGQQPDQVYEAFRVWTRILADGTEKENEAAVRRAQELPGPSLSEILRSLDPLLFGGKQNDITHGLNLTQGLAQFTDVSKLVTRFGVRHRHRRVLRGMKTLLAVRSRSKLGLTTADHEVMLRCAGAAADYQASKTMWSKMAASGLQASRTVKTWTEFIKARFQTEPTYYQFDRSRVAVMARDLYSNREPVSMATLKRMDSMRMSMNAMKREPWNRRTDEIDEDARRLLRRRADFRGYKGHWVRALYYGHDVDEELVCASLVAFARSSSLHAIKTLIFENFYGIHIDQQSEPGNPSISGGNELPPTSPLRPTARLLDAIVEAFGPMSHIPLGMKLLDFVSRRYDVTIPPETWSNLLSWTYVCASKPFRPLRRLHEGDSPSVSVTTSTTAADVRAVWNAMTSEPYNIAPTFQDHDILIKTLIIQRSLPHALAVIRNDIMPLHQRAQSDHELAIHDEILQNDLELSSPHTTRRRAQAALHKDYIRHHISSWLDRLLKVASANSGYRNHSFTKTIIPDLLLEFADFLPPKIRYRTAQGIVQLRRPEFDTAPSSTAPTVAAAAEAAMPARFTWHKTMRETLPQKMAGIYARDDPDVHHPEFAYPAVPVMKLLEWQRVPRRRLRALGRAPKAPLKMKDGGRRRGKRPPRQPGDGVVMPRAGVRKWWSKVGEEMMM</sequence>
<evidence type="ECO:0000313" key="6">
    <source>
        <dbReference type="Proteomes" id="UP000748025"/>
    </source>
</evidence>
<evidence type="ECO:0000313" key="5">
    <source>
        <dbReference type="EMBL" id="KAG5997829.1"/>
    </source>
</evidence>
<evidence type="ECO:0000256" key="4">
    <source>
        <dbReference type="SAM" id="MobiDB-lite"/>
    </source>
</evidence>
<evidence type="ECO:0000256" key="2">
    <source>
        <dbReference type="ARBA" id="ARBA00022946"/>
    </source>
</evidence>
<protein>
    <recommendedName>
        <fullName evidence="7">Pentatricopeptide repeat domain-containing protein</fullName>
    </recommendedName>
</protein>
<keyword evidence="3" id="KW-0496">Mitochondrion</keyword>
<evidence type="ECO:0000256" key="1">
    <source>
        <dbReference type="ARBA" id="ARBA00004173"/>
    </source>
</evidence>
<name>A0A9P7N6P8_9HYPO</name>
<accession>A0A9P7N6P8</accession>
<proteinExistence type="predicted"/>
<dbReference type="InterPro" id="IPR024319">
    <property type="entry name" value="ATPase_expression_mit"/>
</dbReference>
<dbReference type="Proteomes" id="UP000748025">
    <property type="component" value="Unassembled WGS sequence"/>
</dbReference>